<evidence type="ECO:0000313" key="9">
    <source>
        <dbReference type="EMBL" id="CAE6225247.1"/>
    </source>
</evidence>
<dbReference type="Pfam" id="PF00254">
    <property type="entry name" value="FKBP_C"/>
    <property type="match status" value="2"/>
</dbReference>
<dbReference type="InterPro" id="IPR046357">
    <property type="entry name" value="PPIase_dom_sf"/>
</dbReference>
<keyword evidence="5 7" id="KW-0697">Rotamase</keyword>
<evidence type="ECO:0000256" key="5">
    <source>
        <dbReference type="ARBA" id="ARBA00023110"/>
    </source>
</evidence>
<comment type="catalytic activity">
    <reaction evidence="1 7">
        <text>[protein]-peptidylproline (omega=180) = [protein]-peptidylproline (omega=0)</text>
        <dbReference type="Rhea" id="RHEA:16237"/>
        <dbReference type="Rhea" id="RHEA-COMP:10747"/>
        <dbReference type="Rhea" id="RHEA-COMP:10748"/>
        <dbReference type="ChEBI" id="CHEBI:83833"/>
        <dbReference type="ChEBI" id="CHEBI:83834"/>
        <dbReference type="EC" id="5.2.1.8"/>
    </reaction>
</comment>
<organism evidence="9 10">
    <name type="scientific">Arabidopsis arenosa</name>
    <name type="common">Sand rock-cress</name>
    <name type="synonym">Cardaminopsis arenosa</name>
    <dbReference type="NCBI Taxonomy" id="38785"/>
    <lineage>
        <taxon>Eukaryota</taxon>
        <taxon>Viridiplantae</taxon>
        <taxon>Streptophyta</taxon>
        <taxon>Embryophyta</taxon>
        <taxon>Tracheophyta</taxon>
        <taxon>Spermatophyta</taxon>
        <taxon>Magnoliopsida</taxon>
        <taxon>eudicotyledons</taxon>
        <taxon>Gunneridae</taxon>
        <taxon>Pentapetalae</taxon>
        <taxon>rosids</taxon>
        <taxon>malvids</taxon>
        <taxon>Brassicales</taxon>
        <taxon>Brassicaceae</taxon>
        <taxon>Camelineae</taxon>
        <taxon>Arabidopsis</taxon>
    </lineage>
</organism>
<dbReference type="GO" id="GO:0003755">
    <property type="term" value="F:peptidyl-prolyl cis-trans isomerase activity"/>
    <property type="evidence" value="ECO:0007669"/>
    <property type="project" value="UniProtKB-KW"/>
</dbReference>
<dbReference type="InterPro" id="IPR011990">
    <property type="entry name" value="TPR-like_helical_dom_sf"/>
</dbReference>
<dbReference type="Proteomes" id="UP000682877">
    <property type="component" value="Chromosome 8"/>
</dbReference>
<protein>
    <recommendedName>
        <fullName evidence="2 7">peptidylprolyl isomerase</fullName>
        <ecNumber evidence="2 7">5.2.1.8</ecNumber>
    </recommendedName>
</protein>
<evidence type="ECO:0000256" key="1">
    <source>
        <dbReference type="ARBA" id="ARBA00000971"/>
    </source>
</evidence>
<evidence type="ECO:0000256" key="3">
    <source>
        <dbReference type="ARBA" id="ARBA00022737"/>
    </source>
</evidence>
<evidence type="ECO:0000256" key="4">
    <source>
        <dbReference type="ARBA" id="ARBA00022803"/>
    </source>
</evidence>
<feature type="domain" description="PPIase FKBP-type" evidence="8">
    <location>
        <begin position="152"/>
        <end position="236"/>
    </location>
</feature>
<sequence length="752" mass="84871">MDFGDAASFLKVGEEKEIPGLKKKLVKEGEGYETPENGDEVEVHYTVTLHDGTKFHCTRDRGSSFKFTIGQGQVIKGWEISMKTMKKGEKAVFTIPSKLAYGESGSLPKIPRNAAFQLDVELLTWVSVKDICKGVTKKILAVGEKWENPKDLDEVLVKYEAKLEDGTVIGKSDGVEFRVNDGHFCPALAKAVKTMKKGEKVLLTVKPQYGFGEKGKPASVPPSATLVINLELVSWKTVSEVTDDNKVMKKILKEGKGYERPKKGSVVKVKLIGTLQNGTVFLKIGHGESEGPFKFKTDEEPEYAFGSTVSRQELAVVLPNSTVNYEVDLVTFEKERELWDMNTEEKIEAAGKKKEEGNAKFKAGKYALASKRYEKAVKFIEYDTSFSEEEKKQAKALKVACNLKDVACKLKLKDYKQAEKLCTKVLELESTNVKALFVLVQAIPAMSSEEELEREVQLYIAQDSNQKFNALLEKFWKRIPKSPYDTVPDTLKFLCPYHAFFKNTLEQMDDWKHYLSNIMSVLDLGEMEYFDQVDFPKIGARPITELSLNELKLELDNRSLGILGGKQAMLIRLAYSIRMEENGYFKKVRGNPIFNLETTDLQSQLRLRLLRSGGTNREELAMRLAKAVNSGIKISEDENSLEKSLDPVQTDHLRAHLSDSFQVVFLDLEFKHHTILEVGIVLVDLVTWKMKEFHAILRQTKEFMKSYVGRSSIPRTKLEADSSPRFSDISQTIFDCLHHRVVIGSGTSNPKS</sequence>
<evidence type="ECO:0000256" key="6">
    <source>
        <dbReference type="ARBA" id="ARBA00023235"/>
    </source>
</evidence>
<gene>
    <name evidence="9" type="ORF">AARE701A_LOCUS20792</name>
</gene>
<dbReference type="Gene3D" id="1.25.40.10">
    <property type="entry name" value="Tetratricopeptide repeat domain"/>
    <property type="match status" value="1"/>
</dbReference>
<dbReference type="Gene3D" id="3.10.50.40">
    <property type="match status" value="3"/>
</dbReference>
<evidence type="ECO:0000256" key="2">
    <source>
        <dbReference type="ARBA" id="ARBA00013194"/>
    </source>
</evidence>
<keyword evidence="3" id="KW-0677">Repeat</keyword>
<keyword evidence="10" id="KW-1185">Reference proteome</keyword>
<dbReference type="InterPro" id="IPR050754">
    <property type="entry name" value="FKBP4/5/8-like"/>
</dbReference>
<evidence type="ECO:0000259" key="8">
    <source>
        <dbReference type="PROSITE" id="PS50059"/>
    </source>
</evidence>
<dbReference type="SUPFAM" id="SSF54534">
    <property type="entry name" value="FKBP-like"/>
    <property type="match status" value="3"/>
</dbReference>
<dbReference type="AlphaFoldDB" id="A0A8S2B2P4"/>
<reference evidence="9" key="1">
    <citation type="submission" date="2021-01" db="EMBL/GenBank/DDBJ databases">
        <authorList>
            <person name="Bezrukov I."/>
        </authorList>
    </citation>
    <scope>NUCLEOTIDE SEQUENCE</scope>
</reference>
<dbReference type="PANTHER" id="PTHR46512">
    <property type="entry name" value="PEPTIDYLPROLYL ISOMERASE"/>
    <property type="match status" value="1"/>
</dbReference>
<dbReference type="SUPFAM" id="SSF48452">
    <property type="entry name" value="TPR-like"/>
    <property type="match status" value="1"/>
</dbReference>
<keyword evidence="6 7" id="KW-0413">Isomerase</keyword>
<accession>A0A8S2B2P4</accession>
<dbReference type="FunFam" id="3.10.50.40:FF:000006">
    <property type="entry name" value="Peptidyl-prolyl cis-trans isomerase"/>
    <property type="match status" value="1"/>
</dbReference>
<dbReference type="InterPro" id="IPR001179">
    <property type="entry name" value="PPIase_FKBP_dom"/>
</dbReference>
<dbReference type="PANTHER" id="PTHR46512:SF11">
    <property type="entry name" value="PEPTIDYLPROLYL ISOMERASE"/>
    <property type="match status" value="1"/>
</dbReference>
<feature type="domain" description="PPIase FKBP-type" evidence="8">
    <location>
        <begin position="38"/>
        <end position="126"/>
    </location>
</feature>
<dbReference type="PROSITE" id="PS50059">
    <property type="entry name" value="FKBP_PPIASE"/>
    <property type="match status" value="2"/>
</dbReference>
<dbReference type="EC" id="5.2.1.8" evidence="2 7"/>
<keyword evidence="4" id="KW-0802">TPR repeat</keyword>
<dbReference type="FunFam" id="3.10.50.40:FF:000022">
    <property type="entry name" value="Peptidylprolyl isomerase"/>
    <property type="match status" value="1"/>
</dbReference>
<evidence type="ECO:0000256" key="7">
    <source>
        <dbReference type="PROSITE-ProRule" id="PRU00277"/>
    </source>
</evidence>
<evidence type="ECO:0000313" key="10">
    <source>
        <dbReference type="Proteomes" id="UP000682877"/>
    </source>
</evidence>
<dbReference type="EMBL" id="LR999458">
    <property type="protein sequence ID" value="CAE6225247.1"/>
    <property type="molecule type" value="Genomic_DNA"/>
</dbReference>
<proteinExistence type="predicted"/>
<name>A0A8S2B2P4_ARAAE</name>